<sequence length="239" mass="26684">MVRFISTLCIPMIICLSSCDVFKSIAQVASAEQTTLSQDEIRRGLREALHVSTDTSVYQASAVNGFLGNAAIKIVVPTEAQRVIDKTRNIPVVNNAVARAMENFEESMNRAAEDAAGEAKEVFKEVIQNITFQDVVQILNGEDDAATQFLENNARQSLYDRFYPIIDNSMSKKNVDQTWSQVTGLYNQHVGGEIETDLNAYITNKALDGLFYLIAEEEAKIRKDPMHRVTEILQKVFGN</sequence>
<evidence type="ECO:0008006" key="3">
    <source>
        <dbReference type="Google" id="ProtNLM"/>
    </source>
</evidence>
<gene>
    <name evidence="2" type="ORF">S18_1049_0005</name>
</gene>
<reference evidence="2" key="1">
    <citation type="submission" date="2010-05" db="EMBL/GenBank/DDBJ databases">
        <authorList>
            <person name="Genoscope - CEA"/>
        </authorList>
    </citation>
    <scope>NUCLEOTIDE SEQUENCE</scope>
</reference>
<reference evidence="2" key="2">
    <citation type="journal article" date="2012" name="Environ. Microbiol.">
        <title>Genomic content of uncultured Bacteroidetes from contrasting oceanic provinces in the North Atlantic Ocean.</title>
        <authorList>
            <person name="Gomez-Pereira P.R."/>
            <person name="Schuler M."/>
            <person name="Fuchs B.M."/>
            <person name="Bennke C."/>
            <person name="Teeling H."/>
            <person name="Waldmann J."/>
            <person name="Richter M."/>
            <person name="Barbe V."/>
            <person name="Bataille E."/>
            <person name="Glockner F.O."/>
            <person name="Amann R."/>
        </authorList>
    </citation>
    <scope>NUCLEOTIDE SEQUENCE</scope>
</reference>
<proteinExistence type="predicted"/>
<organism evidence="2">
    <name type="scientific">uncultured Sphingobacteriia bacterium</name>
    <dbReference type="NCBI Taxonomy" id="246143"/>
    <lineage>
        <taxon>Bacteria</taxon>
        <taxon>Pseudomonadati</taxon>
        <taxon>Bacteroidota</taxon>
        <taxon>Sphingobacteriia</taxon>
        <taxon>environmental samples</taxon>
    </lineage>
</organism>
<keyword evidence="1" id="KW-0175">Coiled coil</keyword>
<evidence type="ECO:0000313" key="2">
    <source>
        <dbReference type="EMBL" id="CBL87323.1"/>
    </source>
</evidence>
<feature type="coiled-coil region" evidence="1">
    <location>
        <begin position="94"/>
        <end position="121"/>
    </location>
</feature>
<dbReference type="InterPro" id="IPR025245">
    <property type="entry name" value="DUF4197"/>
</dbReference>
<dbReference type="AlphaFoldDB" id="F4MMG0"/>
<dbReference type="Pfam" id="PF13852">
    <property type="entry name" value="DUF4197"/>
    <property type="match status" value="1"/>
</dbReference>
<protein>
    <recommendedName>
        <fullName evidence="3">DUF4197 domain-containing protein</fullName>
    </recommendedName>
</protein>
<name>F4MMG0_9BACT</name>
<dbReference type="EMBL" id="FQ032818">
    <property type="protein sequence ID" value="CBL87323.1"/>
    <property type="molecule type" value="Genomic_DNA"/>
</dbReference>
<evidence type="ECO:0000256" key="1">
    <source>
        <dbReference type="SAM" id="Coils"/>
    </source>
</evidence>
<accession>F4MMG0</accession>